<accession>A0A6I6MPJ1</accession>
<feature type="domain" description="PPM-type phosphatase" evidence="4">
    <location>
        <begin position="143"/>
        <end position="366"/>
    </location>
</feature>
<keyword evidence="3" id="KW-1133">Transmembrane helix</keyword>
<gene>
    <name evidence="5" type="ORF">GQF42_01100</name>
</gene>
<evidence type="ECO:0000256" key="2">
    <source>
        <dbReference type="SAM" id="MobiDB-lite"/>
    </source>
</evidence>
<dbReference type="AlphaFoldDB" id="A0A6I6MPJ1"/>
<keyword evidence="1" id="KW-0378">Hydrolase</keyword>
<dbReference type="InterPro" id="IPR036457">
    <property type="entry name" value="PPM-type-like_dom_sf"/>
</dbReference>
<keyword evidence="3" id="KW-0472">Membrane</keyword>
<dbReference type="Proteomes" id="UP000436138">
    <property type="component" value="Chromosome"/>
</dbReference>
<dbReference type="SMART" id="SM00331">
    <property type="entry name" value="PP2C_SIG"/>
    <property type="match status" value="1"/>
</dbReference>
<dbReference type="InterPro" id="IPR001932">
    <property type="entry name" value="PPM-type_phosphatase-like_dom"/>
</dbReference>
<evidence type="ECO:0000313" key="6">
    <source>
        <dbReference type="Proteomes" id="UP000436138"/>
    </source>
</evidence>
<dbReference type="KEGG" id="sbro:GQF42_01100"/>
<feature type="transmembrane region" description="Helical" evidence="3">
    <location>
        <begin position="42"/>
        <end position="59"/>
    </location>
</feature>
<keyword evidence="6" id="KW-1185">Reference proteome</keyword>
<proteinExistence type="predicted"/>
<keyword evidence="3" id="KW-0812">Transmembrane</keyword>
<dbReference type="GO" id="GO:0016791">
    <property type="term" value="F:phosphatase activity"/>
    <property type="evidence" value="ECO:0007669"/>
    <property type="project" value="TreeGrafter"/>
</dbReference>
<dbReference type="PANTHER" id="PTHR43156:SF2">
    <property type="entry name" value="STAGE II SPORULATION PROTEIN E"/>
    <property type="match status" value="1"/>
</dbReference>
<dbReference type="FunFam" id="3.60.40.10:FF:000058">
    <property type="entry name" value="Stage II sporulation protein E"/>
    <property type="match status" value="1"/>
</dbReference>
<evidence type="ECO:0000313" key="5">
    <source>
        <dbReference type="EMBL" id="QHA02133.1"/>
    </source>
</evidence>
<evidence type="ECO:0000256" key="3">
    <source>
        <dbReference type="SAM" id="Phobius"/>
    </source>
</evidence>
<sequence>MGAGRVPVDRLPEQQLGRRLVAIPLALIVVITVVDIHSPPDVHLGPLLVIAPALTASLAGPRLTALVGALAVAAQVLIAVFHGGLTTPNHLSQITALTMLSALVVFVCHVRERRSRELNRARSVAETAQLVLLRPPRRRIGPLRVAWLYLAAEDETRIGGDLFAIARSDRGTRVIIGDVRGKGLAAIGEASMLLGAFREGAQHYGTLPELAAGLEASVCRHLKEVADTEHDPGEHFITALLLDVPDHDTQVEMVNCGHPPPLLLHDGQLTVLHARRPIPPLGMCELPAPSHRADPFTFEDGDTLLLYTDGVTEARSPKGAFYPLTERAASAPTSGPEALLRHIHRDLLNHISHEPGDDAALLAIERYGTHPLHRTHTTARPLDGRLRLDSDSKPVAQDPS</sequence>
<organism evidence="5 6">
    <name type="scientific">Streptomyces broussonetiae</name>
    <dbReference type="NCBI Taxonomy" id="2686304"/>
    <lineage>
        <taxon>Bacteria</taxon>
        <taxon>Bacillati</taxon>
        <taxon>Actinomycetota</taxon>
        <taxon>Actinomycetes</taxon>
        <taxon>Kitasatosporales</taxon>
        <taxon>Streptomycetaceae</taxon>
        <taxon>Streptomyces</taxon>
    </lineage>
</organism>
<dbReference type="Pfam" id="PF07228">
    <property type="entry name" value="SpoIIE"/>
    <property type="match status" value="1"/>
</dbReference>
<dbReference type="SUPFAM" id="SSF81606">
    <property type="entry name" value="PP2C-like"/>
    <property type="match status" value="1"/>
</dbReference>
<dbReference type="RefSeq" id="WP_158916861.1">
    <property type="nucleotide sequence ID" value="NZ_CP047020.1"/>
</dbReference>
<feature type="transmembrane region" description="Helical" evidence="3">
    <location>
        <begin position="66"/>
        <end position="85"/>
    </location>
</feature>
<reference evidence="5 6" key="1">
    <citation type="submission" date="2019-12" db="EMBL/GenBank/DDBJ databases">
        <title>Streptomyces sp. strain T44 isolated from rhizosphere soil of Broussonetia papyrifera.</title>
        <authorList>
            <person name="Mo P."/>
        </authorList>
    </citation>
    <scope>NUCLEOTIDE SEQUENCE [LARGE SCALE GENOMIC DNA]</scope>
    <source>
        <strain evidence="5 6">T44</strain>
    </source>
</reference>
<feature type="transmembrane region" description="Helical" evidence="3">
    <location>
        <begin position="91"/>
        <end position="110"/>
    </location>
</feature>
<feature type="compositionally biased region" description="Basic and acidic residues" evidence="2">
    <location>
        <begin position="382"/>
        <end position="392"/>
    </location>
</feature>
<dbReference type="InterPro" id="IPR052016">
    <property type="entry name" value="Bact_Sigma-Reg"/>
</dbReference>
<dbReference type="Gene3D" id="3.60.40.10">
    <property type="entry name" value="PPM-type phosphatase domain"/>
    <property type="match status" value="1"/>
</dbReference>
<name>A0A6I6MPJ1_9ACTN</name>
<evidence type="ECO:0000259" key="4">
    <source>
        <dbReference type="SMART" id="SM00331"/>
    </source>
</evidence>
<feature type="transmembrane region" description="Helical" evidence="3">
    <location>
        <begin position="20"/>
        <end position="36"/>
    </location>
</feature>
<protein>
    <submittedName>
        <fullName evidence="5">SpoIIE family protein phosphatase</fullName>
    </submittedName>
</protein>
<dbReference type="EMBL" id="CP047020">
    <property type="protein sequence ID" value="QHA02133.1"/>
    <property type="molecule type" value="Genomic_DNA"/>
</dbReference>
<feature type="region of interest" description="Disordered" evidence="2">
    <location>
        <begin position="372"/>
        <end position="400"/>
    </location>
</feature>
<dbReference type="PANTHER" id="PTHR43156">
    <property type="entry name" value="STAGE II SPORULATION PROTEIN E-RELATED"/>
    <property type="match status" value="1"/>
</dbReference>
<evidence type="ECO:0000256" key="1">
    <source>
        <dbReference type="ARBA" id="ARBA00022801"/>
    </source>
</evidence>